<dbReference type="STRING" id="1123069.ruthe_02105"/>
<comment type="caution">
    <text evidence="1">The sequence shown here is derived from an EMBL/GenBank/DDBJ whole genome shotgun (WGS) entry which is preliminary data.</text>
</comment>
<gene>
    <name evidence="1" type="ORF">ruthe_02105</name>
</gene>
<name>S9S306_9RHOB</name>
<sequence length="115" mass="12169">MIITLVPVRMDSTLTLIREGETLIINGERVDLSAAAEGAPLDLSQRDEAGDVVVPHPWIIGPVERREGGCVCRCCCPMGGGAGGGALSAPFCWRRTAPSPCPAGRRRRGTVLRST</sequence>
<proteinExistence type="predicted"/>
<protein>
    <submittedName>
        <fullName evidence="1">Uncharacterized protein</fullName>
    </submittedName>
</protein>
<dbReference type="RefSeq" id="WP_021098189.1">
    <property type="nucleotide sequence ID" value="NZ_KE557321.1"/>
</dbReference>
<evidence type="ECO:0000313" key="1">
    <source>
        <dbReference type="EMBL" id="EPX84560.1"/>
    </source>
</evidence>
<dbReference type="AlphaFoldDB" id="S9S306"/>
<reference evidence="1 2" key="1">
    <citation type="journal article" date="2013" name="Stand. Genomic Sci.">
        <title>Genome sequence of the reddish-pigmented Rubellimicrobium thermophilum type strain (DSM 16684(T)), a member of the Roseobacter clade.</title>
        <authorList>
            <person name="Fiebig A."/>
            <person name="Riedel T."/>
            <person name="Gronow S."/>
            <person name="Petersen J."/>
            <person name="Klenk H.P."/>
            <person name="Goker M."/>
        </authorList>
    </citation>
    <scope>NUCLEOTIDE SEQUENCE [LARGE SCALE GENOMIC DNA]</scope>
    <source>
        <strain evidence="1 2">DSM 16684</strain>
    </source>
</reference>
<accession>S9S306</accession>
<dbReference type="Proteomes" id="UP000015346">
    <property type="component" value="Unassembled WGS sequence"/>
</dbReference>
<dbReference type="EMBL" id="AOLV01000021">
    <property type="protein sequence ID" value="EPX84560.1"/>
    <property type="molecule type" value="Genomic_DNA"/>
</dbReference>
<evidence type="ECO:0000313" key="2">
    <source>
        <dbReference type="Proteomes" id="UP000015346"/>
    </source>
</evidence>
<dbReference type="OrthoDB" id="8373799at2"/>
<organism evidence="1 2">
    <name type="scientific">Rubellimicrobium thermophilum DSM 16684</name>
    <dbReference type="NCBI Taxonomy" id="1123069"/>
    <lineage>
        <taxon>Bacteria</taxon>
        <taxon>Pseudomonadati</taxon>
        <taxon>Pseudomonadota</taxon>
        <taxon>Alphaproteobacteria</taxon>
        <taxon>Rhodobacterales</taxon>
        <taxon>Roseobacteraceae</taxon>
        <taxon>Rubellimicrobium</taxon>
    </lineage>
</organism>
<dbReference type="HOGENOM" id="CLU_2107211_0_0_5"/>
<keyword evidence="2" id="KW-1185">Reference proteome</keyword>